<keyword evidence="2 3" id="KW-0175">Coiled coil</keyword>
<evidence type="ECO:0000256" key="2">
    <source>
        <dbReference type="ARBA" id="ARBA00023054"/>
    </source>
</evidence>
<dbReference type="Gene3D" id="2.40.30.170">
    <property type="match status" value="1"/>
</dbReference>
<dbReference type="Gene3D" id="2.40.50.100">
    <property type="match status" value="2"/>
</dbReference>
<dbReference type="InterPro" id="IPR050465">
    <property type="entry name" value="UPF0194_transport"/>
</dbReference>
<evidence type="ECO:0000313" key="7">
    <source>
        <dbReference type="Proteomes" id="UP000005316"/>
    </source>
</evidence>
<dbReference type="OrthoDB" id="250565at2"/>
<dbReference type="PANTHER" id="PTHR32347:SF29">
    <property type="entry name" value="UPF0194 MEMBRANE PROTEIN YBHG"/>
    <property type="match status" value="1"/>
</dbReference>
<evidence type="ECO:0000256" key="3">
    <source>
        <dbReference type="SAM" id="Coils"/>
    </source>
</evidence>
<organism evidence="6 7">
    <name type="scientific">Sporosarcina newyorkensis 2681</name>
    <dbReference type="NCBI Taxonomy" id="1027292"/>
    <lineage>
        <taxon>Bacteria</taxon>
        <taxon>Bacillati</taxon>
        <taxon>Bacillota</taxon>
        <taxon>Bacilli</taxon>
        <taxon>Bacillales</taxon>
        <taxon>Caryophanaceae</taxon>
        <taxon>Sporosarcina</taxon>
    </lineage>
</organism>
<feature type="coiled-coil region" evidence="3">
    <location>
        <begin position="141"/>
        <end position="265"/>
    </location>
</feature>
<gene>
    <name evidence="6" type="ORF">HMPREF9372_1217</name>
</gene>
<dbReference type="RefSeq" id="WP_009766084.1">
    <property type="nucleotide sequence ID" value="NZ_GL982997.1"/>
</dbReference>
<dbReference type="SUPFAM" id="SSF111369">
    <property type="entry name" value="HlyD-like secretion proteins"/>
    <property type="match status" value="1"/>
</dbReference>
<dbReference type="InterPro" id="IPR059052">
    <property type="entry name" value="HH_YbhG-like"/>
</dbReference>
<comment type="caution">
    <text evidence="6">The sequence shown here is derived from an EMBL/GenBank/DDBJ whole genome shotgun (WGS) entry which is preliminary data.</text>
</comment>
<accession>F9DQY7</accession>
<name>F9DQY7_9BACL</name>
<feature type="domain" description="YbhG-like alpha-helical hairpin" evidence="5">
    <location>
        <begin position="142"/>
        <end position="264"/>
    </location>
</feature>
<comment type="subcellular location">
    <subcellularLocation>
        <location evidence="1">Cell envelope</location>
    </subcellularLocation>
</comment>
<evidence type="ECO:0000256" key="4">
    <source>
        <dbReference type="SAM" id="Phobius"/>
    </source>
</evidence>
<dbReference type="eggNOG" id="COG0845">
    <property type="taxonomic scope" value="Bacteria"/>
</dbReference>
<dbReference type="EMBL" id="AFPZ01000031">
    <property type="protein sequence ID" value="EGQ26785.1"/>
    <property type="molecule type" value="Genomic_DNA"/>
</dbReference>
<dbReference type="AlphaFoldDB" id="F9DQY7"/>
<dbReference type="SUPFAM" id="SSF51230">
    <property type="entry name" value="Single hybrid motif"/>
    <property type="match status" value="1"/>
</dbReference>
<dbReference type="Proteomes" id="UP000005316">
    <property type="component" value="Unassembled WGS sequence"/>
</dbReference>
<dbReference type="PANTHER" id="PTHR32347">
    <property type="entry name" value="EFFLUX SYSTEM COMPONENT YKNX-RELATED"/>
    <property type="match status" value="1"/>
</dbReference>
<sequence length="455" mass="48531">MKHLRLIVLSVMGLLIGVCIFVLSSNMVESKFAGRMESEPTAYIEASQLNASFKMGGRVSEILVEEGDSVEKGQILARIESGELLDKVAQAEAAVEVQKGKLAEAKSAVVMAEGKVGEAEASTEAAAAKKSQGNEAVKLTEQSVEKQVKEAKAVVKAAEAKLAALENGARTEEKKQAESQLNATKKANEIAKANFERFQELHNEGLTSKATLEEAEMKYKKASSEYEVAEQTYKMVTSGPRKEEVDAAKAQVEQAKAVLELAEVSRGQVAVQQGDVLVAEAGINQSKATIAAAKSGISQAEALVMSAQAGLVQAEANLAEAQTYVSYMELLAPADGIVVSKSAEVGELVSSGYPVFTIESHDDKWATFYFPETDVTELAVGKEMGIRLLSTGEEVKGKIVQMEPAASFAVRKASQSLGETDIRSFGVKVTMPELPKGIISGMTVQWSEKGEEGNE</sequence>
<dbReference type="Pfam" id="PF25881">
    <property type="entry name" value="HH_YBHG"/>
    <property type="match status" value="1"/>
</dbReference>
<proteinExistence type="predicted"/>
<evidence type="ECO:0000256" key="1">
    <source>
        <dbReference type="ARBA" id="ARBA00004196"/>
    </source>
</evidence>
<dbReference type="HOGENOM" id="CLU_018816_6_1_9"/>
<dbReference type="InterPro" id="IPR011053">
    <property type="entry name" value="Single_hybrid_motif"/>
</dbReference>
<reference evidence="6 7" key="1">
    <citation type="submission" date="2011-04" db="EMBL/GenBank/DDBJ databases">
        <authorList>
            <person name="Muzny D."/>
            <person name="Qin X."/>
            <person name="Deng J."/>
            <person name="Jiang H."/>
            <person name="Liu Y."/>
            <person name="Qu J."/>
            <person name="Song X.-Z."/>
            <person name="Zhang L."/>
            <person name="Thornton R."/>
            <person name="Coyle M."/>
            <person name="Francisco L."/>
            <person name="Jackson L."/>
            <person name="Javaid M."/>
            <person name="Korchina V."/>
            <person name="Kovar C."/>
            <person name="Mata R."/>
            <person name="Mathew T."/>
            <person name="Ngo R."/>
            <person name="Nguyen L."/>
            <person name="Nguyen N."/>
            <person name="Okwuonu G."/>
            <person name="Ongeri F."/>
            <person name="Pham C."/>
            <person name="Simmons D."/>
            <person name="Wilczek-Boney K."/>
            <person name="Hale W."/>
            <person name="Jakkamsetti A."/>
            <person name="Pham P."/>
            <person name="Ruth R."/>
            <person name="San Lucas F."/>
            <person name="Warren J."/>
            <person name="Zhang J."/>
            <person name="Zhao Z."/>
            <person name="Zhou C."/>
            <person name="Zhu D."/>
            <person name="Lee S."/>
            <person name="Bess C."/>
            <person name="Blankenburg K."/>
            <person name="Forbes L."/>
            <person name="Fu Q."/>
            <person name="Gubbala S."/>
            <person name="Hirani K."/>
            <person name="Jayaseelan J.C."/>
            <person name="Lara F."/>
            <person name="Munidasa M."/>
            <person name="Palculict T."/>
            <person name="Patil S."/>
            <person name="Pu L.-L."/>
            <person name="Saada N."/>
            <person name="Tang L."/>
            <person name="Weissenberger G."/>
            <person name="Zhu Y."/>
            <person name="Hemphill L."/>
            <person name="Shang Y."/>
            <person name="Youmans B."/>
            <person name="Ayvaz T."/>
            <person name="Ross M."/>
            <person name="Santibanez J."/>
            <person name="Aqrawi P."/>
            <person name="Gross S."/>
            <person name="Joshi V."/>
            <person name="Fowler G."/>
            <person name="Nazareth L."/>
            <person name="Reid J."/>
            <person name="Worley K."/>
            <person name="Petrosino J."/>
            <person name="Highlander S."/>
            <person name="Gibbs R."/>
        </authorList>
    </citation>
    <scope>NUCLEOTIDE SEQUENCE [LARGE SCALE GENOMIC DNA]</scope>
    <source>
        <strain evidence="6 7">2681</strain>
    </source>
</reference>
<dbReference type="GO" id="GO:0030313">
    <property type="term" value="C:cell envelope"/>
    <property type="evidence" value="ECO:0007669"/>
    <property type="project" value="UniProtKB-SubCell"/>
</dbReference>
<keyword evidence="4" id="KW-0812">Transmembrane</keyword>
<protein>
    <recommendedName>
        <fullName evidence="5">YbhG-like alpha-helical hairpin domain-containing protein</fullName>
    </recommendedName>
</protein>
<keyword evidence="4" id="KW-0472">Membrane</keyword>
<dbReference type="Gene3D" id="1.10.287.470">
    <property type="entry name" value="Helix hairpin bin"/>
    <property type="match status" value="1"/>
</dbReference>
<feature type="transmembrane region" description="Helical" evidence="4">
    <location>
        <begin position="6"/>
        <end position="28"/>
    </location>
</feature>
<keyword evidence="4" id="KW-1133">Transmembrane helix</keyword>
<evidence type="ECO:0000313" key="6">
    <source>
        <dbReference type="EMBL" id="EGQ26785.1"/>
    </source>
</evidence>
<evidence type="ECO:0000259" key="5">
    <source>
        <dbReference type="Pfam" id="PF25881"/>
    </source>
</evidence>